<reference evidence="2 3" key="1">
    <citation type="journal article" date="2015" name="Genome Announc.">
        <title>Expanding the biotechnology potential of lactobacilli through comparative genomics of 213 strains and associated genera.</title>
        <authorList>
            <person name="Sun Z."/>
            <person name="Harris H.M."/>
            <person name="McCann A."/>
            <person name="Guo C."/>
            <person name="Argimon S."/>
            <person name="Zhang W."/>
            <person name="Yang X."/>
            <person name="Jeffery I.B."/>
            <person name="Cooney J.C."/>
            <person name="Kagawa T.F."/>
            <person name="Liu W."/>
            <person name="Song Y."/>
            <person name="Salvetti E."/>
            <person name="Wrobel A."/>
            <person name="Rasinkangas P."/>
            <person name="Parkhill J."/>
            <person name="Rea M.C."/>
            <person name="O'Sullivan O."/>
            <person name="Ritari J."/>
            <person name="Douillard F.P."/>
            <person name="Paul Ross R."/>
            <person name="Yang R."/>
            <person name="Briner A.E."/>
            <person name="Felis G.E."/>
            <person name="de Vos W.M."/>
            <person name="Barrangou R."/>
            <person name="Klaenhammer T.R."/>
            <person name="Caufield P.W."/>
            <person name="Cui Y."/>
            <person name="Zhang H."/>
            <person name="O'Toole P.W."/>
        </authorList>
    </citation>
    <scope>NUCLEOTIDE SEQUENCE [LARGE SCALE GENOMIC DNA]</scope>
    <source>
        <strain evidence="2 3">DSM 12744</strain>
    </source>
</reference>
<dbReference type="PANTHER" id="PTHR37834">
    <property type="entry name" value="GDSL-LIKE LIPASE/ACYLHYDROLASE DOMAIN PROTEIN (AFU_ORTHOLOGUE AFUA_2G00620)"/>
    <property type="match status" value="1"/>
</dbReference>
<comment type="caution">
    <text evidence="2">The sequence shown here is derived from an EMBL/GenBank/DDBJ whole genome shotgun (WGS) entry which is preliminary data.</text>
</comment>
<dbReference type="SUPFAM" id="SSF52266">
    <property type="entry name" value="SGNH hydrolase"/>
    <property type="match status" value="1"/>
</dbReference>
<dbReference type="RefSeq" id="WP_057821728.1">
    <property type="nucleotide sequence ID" value="NZ_AZEC01000013.1"/>
</dbReference>
<feature type="domain" description="SGNH hydrolase-type esterase" evidence="1">
    <location>
        <begin position="143"/>
        <end position="281"/>
    </location>
</feature>
<accession>A0A0R1MSE2</accession>
<dbReference type="PANTHER" id="PTHR37834:SF2">
    <property type="entry name" value="ESTERASE, SGNH HYDROLASE-TYPE"/>
    <property type="match status" value="1"/>
</dbReference>
<dbReference type="PATRIC" id="fig|1423792.3.peg.796"/>
<dbReference type="AlphaFoldDB" id="A0A0R1MSE2"/>
<dbReference type="OrthoDB" id="9801375at2"/>
<dbReference type="Pfam" id="PF13472">
    <property type="entry name" value="Lipase_GDSL_2"/>
    <property type="match status" value="1"/>
</dbReference>
<gene>
    <name evidence="2" type="ORF">FD09_GL000780</name>
</gene>
<name>A0A0R1MSE2_9LACO</name>
<dbReference type="EMBL" id="AZEC01000013">
    <property type="protein sequence ID" value="KRL11056.1"/>
    <property type="molecule type" value="Genomic_DNA"/>
</dbReference>
<protein>
    <recommendedName>
        <fullName evidence="1">SGNH hydrolase-type esterase domain-containing protein</fullName>
    </recommendedName>
</protein>
<keyword evidence="3" id="KW-1185">Reference proteome</keyword>
<dbReference type="Gene3D" id="3.40.50.1110">
    <property type="entry name" value="SGNH hydrolase"/>
    <property type="match status" value="1"/>
</dbReference>
<dbReference type="Proteomes" id="UP000051330">
    <property type="component" value="Unassembled WGS sequence"/>
</dbReference>
<proteinExistence type="predicted"/>
<sequence>MSWQKAAANGIFPGVHFTGRWQARHIGPHFVMYTTNLGAALSFQLDGASRAILHFLPTSQLIPPQVAIRIDDGRFVHFDLAHLPIMLAVSPQPHQVTVVMSGNTDDDPVWNADAAAGFAFSGVTLPDGGTLTPIAPAGPKLTFIGDSITAGCWVMGHSPSKDYRAEAAYPAVAAEKLGAEETRIAYSAAGILQPGKGGVPAAKDFFGHIDDRTPWAVNTGQDAVIVNLGTNDQAYPVEEFVSAYVRFAAQLRGVYDYDTAILLMVPFNQALREPIRHIAHRGDRLQVVETAGWNITTSDGSHPDLEGHKTAAKHLVGILQQVLANQKS</sequence>
<dbReference type="InterPro" id="IPR052762">
    <property type="entry name" value="PCW_deacetylase/CE"/>
</dbReference>
<dbReference type="STRING" id="1423792.FD09_GL000780"/>
<dbReference type="InterPro" id="IPR013830">
    <property type="entry name" value="SGNH_hydro"/>
</dbReference>
<organism evidence="2 3">
    <name type="scientific">Schleiferilactobacillus perolens DSM 12744</name>
    <dbReference type="NCBI Taxonomy" id="1423792"/>
    <lineage>
        <taxon>Bacteria</taxon>
        <taxon>Bacillati</taxon>
        <taxon>Bacillota</taxon>
        <taxon>Bacilli</taxon>
        <taxon>Lactobacillales</taxon>
        <taxon>Lactobacillaceae</taxon>
        <taxon>Schleiferilactobacillus</taxon>
    </lineage>
</organism>
<dbReference type="InterPro" id="IPR036514">
    <property type="entry name" value="SGNH_hydro_sf"/>
</dbReference>
<evidence type="ECO:0000313" key="3">
    <source>
        <dbReference type="Proteomes" id="UP000051330"/>
    </source>
</evidence>
<evidence type="ECO:0000313" key="2">
    <source>
        <dbReference type="EMBL" id="KRL11056.1"/>
    </source>
</evidence>
<evidence type="ECO:0000259" key="1">
    <source>
        <dbReference type="Pfam" id="PF13472"/>
    </source>
</evidence>